<dbReference type="InterPro" id="IPR051207">
    <property type="entry name" value="ComplexI_NDUFA9_subunit"/>
</dbReference>
<organism evidence="2 3">
    <name type="scientific">Plasticicumulans acidivorans</name>
    <dbReference type="NCBI Taxonomy" id="886464"/>
    <lineage>
        <taxon>Bacteria</taxon>
        <taxon>Pseudomonadati</taxon>
        <taxon>Pseudomonadota</taxon>
        <taxon>Gammaproteobacteria</taxon>
        <taxon>Candidatus Competibacteraceae</taxon>
        <taxon>Plasticicumulans</taxon>
    </lineage>
</organism>
<dbReference type="GO" id="GO:0044877">
    <property type="term" value="F:protein-containing complex binding"/>
    <property type="evidence" value="ECO:0007669"/>
    <property type="project" value="TreeGrafter"/>
</dbReference>
<dbReference type="Gene3D" id="3.40.50.720">
    <property type="entry name" value="NAD(P)-binding Rossmann-like Domain"/>
    <property type="match status" value="1"/>
</dbReference>
<protein>
    <submittedName>
        <fullName evidence="2">NADH dehydrogenase</fullName>
    </submittedName>
</protein>
<dbReference type="SUPFAM" id="SSF51735">
    <property type="entry name" value="NAD(P)-binding Rossmann-fold domains"/>
    <property type="match status" value="1"/>
</dbReference>
<dbReference type="PANTHER" id="PTHR12126">
    <property type="entry name" value="NADH-UBIQUINONE OXIDOREDUCTASE 39 KDA SUBUNIT-RELATED"/>
    <property type="match status" value="1"/>
</dbReference>
<evidence type="ECO:0000313" key="2">
    <source>
        <dbReference type="EMBL" id="PWV62454.1"/>
    </source>
</evidence>
<dbReference type="CDD" id="cd05271">
    <property type="entry name" value="NDUFA9_like_SDR_a"/>
    <property type="match status" value="1"/>
</dbReference>
<dbReference type="InterPro" id="IPR001509">
    <property type="entry name" value="Epimerase_deHydtase"/>
</dbReference>
<name>A0A317MWV1_9GAMM</name>
<dbReference type="RefSeq" id="WP_110018273.1">
    <property type="nucleotide sequence ID" value="NZ_QGTJ01000004.1"/>
</dbReference>
<proteinExistence type="predicted"/>
<keyword evidence="3" id="KW-1185">Reference proteome</keyword>
<accession>A0A317MWV1</accession>
<evidence type="ECO:0000259" key="1">
    <source>
        <dbReference type="Pfam" id="PF01370"/>
    </source>
</evidence>
<dbReference type="EMBL" id="QGTJ01000004">
    <property type="protein sequence ID" value="PWV62454.1"/>
    <property type="molecule type" value="Genomic_DNA"/>
</dbReference>
<reference evidence="2 3" key="1">
    <citation type="submission" date="2018-05" db="EMBL/GenBank/DDBJ databases">
        <title>Genomic Encyclopedia of Type Strains, Phase IV (KMG-IV): sequencing the most valuable type-strain genomes for metagenomic binning, comparative biology and taxonomic classification.</title>
        <authorList>
            <person name="Goeker M."/>
        </authorList>
    </citation>
    <scope>NUCLEOTIDE SEQUENCE [LARGE SCALE GENOMIC DNA]</scope>
    <source>
        <strain evidence="2 3">DSM 23606</strain>
    </source>
</reference>
<feature type="domain" description="NAD-dependent epimerase/dehydratase" evidence="1">
    <location>
        <begin position="6"/>
        <end position="208"/>
    </location>
</feature>
<dbReference type="AlphaFoldDB" id="A0A317MWV1"/>
<comment type="caution">
    <text evidence="2">The sequence shown here is derived from an EMBL/GenBank/DDBJ whole genome shotgun (WGS) entry which is preliminary data.</text>
</comment>
<dbReference type="Proteomes" id="UP000246569">
    <property type="component" value="Unassembled WGS sequence"/>
</dbReference>
<evidence type="ECO:0000313" key="3">
    <source>
        <dbReference type="Proteomes" id="UP000246569"/>
    </source>
</evidence>
<dbReference type="OrthoDB" id="9776313at2"/>
<sequence>MKVQTVCVLGGSGFVGHALVAQLANSGRKVRVLTRYRERCRELGVQSDVELCQLDSFDKPTLTASFRGCDAVINLVGILNEDGSQRFTALHAQLPATVAAACVEAEVPRLLQMSALNADAASGASDYLRSKGQGEDAAHAAAEHGVAVTSFRPSVIFGVGDSFFGRFATLLKLAPVLPLACPNARFQPVYVEDVAAAFVAALDDPRSFGQRLDLGGPRTYTLKELVEYIAGVMGLKRLVIGLPDGLSRLQATLFEKLPGKPFTMDNYRSLQVDSVVSGSDGFALFGITPYSVEAIVPRAMKGRTARRDYDGFRYLAGR</sequence>
<dbReference type="InterPro" id="IPR036291">
    <property type="entry name" value="NAD(P)-bd_dom_sf"/>
</dbReference>
<dbReference type="Pfam" id="PF01370">
    <property type="entry name" value="Epimerase"/>
    <property type="match status" value="1"/>
</dbReference>
<gene>
    <name evidence="2" type="ORF">C7443_104250</name>
</gene>
<dbReference type="PANTHER" id="PTHR12126:SF11">
    <property type="entry name" value="NADH DEHYDROGENASE [UBIQUINONE] 1 ALPHA SUBCOMPLEX SUBUNIT 9, MITOCHONDRIAL"/>
    <property type="match status" value="1"/>
</dbReference>